<organism evidence="5 6">
    <name type="scientific">Motilibacter peucedani</name>
    <dbReference type="NCBI Taxonomy" id="598650"/>
    <lineage>
        <taxon>Bacteria</taxon>
        <taxon>Bacillati</taxon>
        <taxon>Actinomycetota</taxon>
        <taxon>Actinomycetes</taxon>
        <taxon>Motilibacterales</taxon>
        <taxon>Motilibacteraceae</taxon>
        <taxon>Motilibacter</taxon>
    </lineage>
</organism>
<comment type="cofactor">
    <cofactor evidence="3">
        <name>Zn(2+)</name>
        <dbReference type="ChEBI" id="CHEBI:29105"/>
    </cofactor>
    <text evidence="3">Binds 1 divalent metal cation per subunit.</text>
</comment>
<feature type="binding site" evidence="3">
    <location>
        <position position="107"/>
    </location>
    <ligand>
        <name>substrate</name>
    </ligand>
</feature>
<dbReference type="EMBL" id="RBWV01000016">
    <property type="protein sequence ID" value="RKS68506.1"/>
    <property type="molecule type" value="Genomic_DNA"/>
</dbReference>
<dbReference type="Proteomes" id="UP000281955">
    <property type="component" value="Unassembled WGS sequence"/>
</dbReference>
<feature type="binding site" evidence="3">
    <location>
        <position position="203"/>
    </location>
    <ligand>
        <name>a divalent metal cation</name>
        <dbReference type="ChEBI" id="CHEBI:60240"/>
    </ligand>
</feature>
<evidence type="ECO:0000256" key="3">
    <source>
        <dbReference type="PIRSR" id="PIRSR605511-2"/>
    </source>
</evidence>
<feature type="domain" description="SMP-30/Gluconolactonase/LRE-like region" evidence="4">
    <location>
        <begin position="17"/>
        <end position="258"/>
    </location>
</feature>
<dbReference type="AlphaFoldDB" id="A0A420XKF1"/>
<dbReference type="PRINTS" id="PR01790">
    <property type="entry name" value="SMP30FAMILY"/>
</dbReference>
<feature type="binding site" evidence="3">
    <location>
        <position position="125"/>
    </location>
    <ligand>
        <name>substrate</name>
    </ligand>
</feature>
<dbReference type="Gene3D" id="2.120.10.30">
    <property type="entry name" value="TolB, C-terminal domain"/>
    <property type="match status" value="1"/>
</dbReference>
<evidence type="ECO:0000256" key="2">
    <source>
        <dbReference type="PIRSR" id="PIRSR605511-1"/>
    </source>
</evidence>
<reference evidence="5 6" key="1">
    <citation type="submission" date="2018-10" db="EMBL/GenBank/DDBJ databases">
        <title>Genomic Encyclopedia of Archaeal and Bacterial Type Strains, Phase II (KMG-II): from individual species to whole genera.</title>
        <authorList>
            <person name="Goeker M."/>
        </authorList>
    </citation>
    <scope>NUCLEOTIDE SEQUENCE [LARGE SCALE GENOMIC DNA]</scope>
    <source>
        <strain evidence="5 6">RP-AC37</strain>
    </source>
</reference>
<dbReference type="InterPro" id="IPR005511">
    <property type="entry name" value="SMP-30"/>
</dbReference>
<keyword evidence="6" id="KW-1185">Reference proteome</keyword>
<comment type="caution">
    <text evidence="5">The sequence shown here is derived from an EMBL/GenBank/DDBJ whole genome shotgun (WGS) entry which is preliminary data.</text>
</comment>
<comment type="similarity">
    <text evidence="1">Belongs to the SMP-30/CGR1 family.</text>
</comment>
<dbReference type="PANTHER" id="PTHR10907:SF47">
    <property type="entry name" value="REGUCALCIN"/>
    <property type="match status" value="1"/>
</dbReference>
<proteinExistence type="inferred from homology"/>
<gene>
    <name evidence="5" type="ORF">CLV35_3633</name>
</gene>
<feature type="binding site" evidence="3">
    <location>
        <position position="18"/>
    </location>
    <ligand>
        <name>a divalent metal cation</name>
        <dbReference type="ChEBI" id="CHEBI:60240"/>
    </ligand>
</feature>
<dbReference type="PANTHER" id="PTHR10907">
    <property type="entry name" value="REGUCALCIN"/>
    <property type="match status" value="1"/>
</dbReference>
<name>A0A420XKF1_9ACTN</name>
<evidence type="ECO:0000256" key="1">
    <source>
        <dbReference type="ARBA" id="ARBA00008853"/>
    </source>
</evidence>
<protein>
    <submittedName>
        <fullName evidence="5">Sugar lactone lactonase YvrE</fullName>
    </submittedName>
</protein>
<feature type="binding site" evidence="3">
    <location>
        <position position="153"/>
    </location>
    <ligand>
        <name>a divalent metal cation</name>
        <dbReference type="ChEBI" id="CHEBI:60240"/>
    </ligand>
</feature>
<evidence type="ECO:0000313" key="5">
    <source>
        <dbReference type="EMBL" id="RKS68506.1"/>
    </source>
</evidence>
<evidence type="ECO:0000313" key="6">
    <source>
        <dbReference type="Proteomes" id="UP000281955"/>
    </source>
</evidence>
<feature type="binding site" evidence="3">
    <location>
        <position position="105"/>
    </location>
    <ligand>
        <name>substrate</name>
    </ligand>
</feature>
<dbReference type="GO" id="GO:0004341">
    <property type="term" value="F:gluconolactonase activity"/>
    <property type="evidence" value="ECO:0007669"/>
    <property type="project" value="TreeGrafter"/>
</dbReference>
<accession>A0A420XKF1</accession>
<dbReference type="SUPFAM" id="SSF63829">
    <property type="entry name" value="Calcium-dependent phosphotriesterase"/>
    <property type="match status" value="1"/>
</dbReference>
<dbReference type="InterPro" id="IPR013658">
    <property type="entry name" value="SGL"/>
</dbReference>
<sequence length="300" mass="31208">MRSFVADPVSEDLLEHGEGPRWDAVRDELVCVDIMAGAVHRWAFRGGRLAPVRSYVLDRPVGAANPLADGSGWLLAAGTGFVRLDEDGTTTELVDAAPGRGEVLRMNEAVCDPAGRVVAGLMAYDTAPGSGWVVSGDLDGGVRTLIPRTTIANGTAWDSEGTTMFWSDSGEGTLAAFGYDPATGALGARREVLRRDRADGVADGIALDDDGCVWAALWGGRSVLRVNPTGEVLAVVDLPVDQPSAVAFAGTTLLVTTSREGLDASTLAGQPLAGALFAVDVGVSGPPARPFRGELPERLV</sequence>
<feature type="active site" description="Proton donor/acceptor" evidence="2">
    <location>
        <position position="203"/>
    </location>
</feature>
<evidence type="ECO:0000259" key="4">
    <source>
        <dbReference type="Pfam" id="PF08450"/>
    </source>
</evidence>
<dbReference type="OrthoDB" id="2633250at2"/>
<dbReference type="InParanoid" id="A0A420XKF1"/>
<keyword evidence="3" id="KW-0862">Zinc</keyword>
<dbReference type="InterPro" id="IPR011042">
    <property type="entry name" value="6-blade_b-propeller_TolB-like"/>
</dbReference>
<dbReference type="GO" id="GO:0019853">
    <property type="term" value="P:L-ascorbic acid biosynthetic process"/>
    <property type="evidence" value="ECO:0007669"/>
    <property type="project" value="TreeGrafter"/>
</dbReference>
<dbReference type="GO" id="GO:0005509">
    <property type="term" value="F:calcium ion binding"/>
    <property type="evidence" value="ECO:0007669"/>
    <property type="project" value="TreeGrafter"/>
</dbReference>
<keyword evidence="3" id="KW-0479">Metal-binding</keyword>
<dbReference type="RefSeq" id="WP_121194889.1">
    <property type="nucleotide sequence ID" value="NZ_RBWV01000016.1"/>
</dbReference>
<dbReference type="Pfam" id="PF08450">
    <property type="entry name" value="SGL"/>
    <property type="match status" value="1"/>
</dbReference>